<feature type="compositionally biased region" description="Gly residues" evidence="7">
    <location>
        <begin position="524"/>
        <end position="533"/>
    </location>
</feature>
<comment type="function">
    <text evidence="6">Catalytic subunit of the queuine tRNA-ribosyltransferase (TGT) that catalyzes the base-exchange of a guanine (G) residue with queuine (Q) at position 34 (anticodon wobble position) in tRNAs with GU(N) anticodons (tRNA-Asp, -Asn, -His and -Tyr), resulting in the hypermodified nucleoside queuosine (7-(((4,5-cis-dihydroxy-2-cyclopenten-1-yl)amino)methyl)-7-deazaguanosine). Catalysis occurs through a double-displacement mechanism. The nucleophile active site attacks the C1' of nucleotide 34 to detach the guanine base from the RNA, forming a covalent enzyme-RNA intermediate. The proton acceptor active site deprotonates the incoming queuine, allowing a nucleophilic attack on the C1' of the ribose to form the product.</text>
</comment>
<feature type="binding site" evidence="6">
    <location>
        <begin position="150"/>
        <end position="154"/>
    </location>
    <ligand>
        <name>substrate</name>
    </ligand>
</feature>
<feature type="region of interest" description="Disordered" evidence="7">
    <location>
        <begin position="522"/>
        <end position="545"/>
    </location>
</feature>
<evidence type="ECO:0000313" key="9">
    <source>
        <dbReference type="EMBL" id="KAA0167106.1"/>
    </source>
</evidence>
<comment type="similarity">
    <text evidence="6">Belongs to the queuine tRNA-ribosyltransferase family.</text>
</comment>
<keyword evidence="3 6" id="KW-0819">tRNA processing</keyword>
<dbReference type="PANTHER" id="PTHR43530:SF1">
    <property type="entry name" value="QUEUINE TRNA-RIBOSYLTRANSFERASE CATALYTIC SUBUNIT 1"/>
    <property type="match status" value="1"/>
</dbReference>
<accession>A0A5A8DNS2</accession>
<dbReference type="HAMAP" id="MF_00168">
    <property type="entry name" value="Q_tRNA_Tgt"/>
    <property type="match status" value="1"/>
</dbReference>
<comment type="catalytic activity">
    <reaction evidence="6">
        <text>guanosine(34) in tRNA + queuine = queuosine(34) in tRNA + guanine</text>
        <dbReference type="Rhea" id="RHEA:16633"/>
        <dbReference type="Rhea" id="RHEA-COMP:10341"/>
        <dbReference type="Rhea" id="RHEA-COMP:18571"/>
        <dbReference type="ChEBI" id="CHEBI:16235"/>
        <dbReference type="ChEBI" id="CHEBI:17433"/>
        <dbReference type="ChEBI" id="CHEBI:74269"/>
        <dbReference type="ChEBI" id="CHEBI:194431"/>
        <dbReference type="EC" id="2.4.2.64"/>
    </reaction>
</comment>
<evidence type="ECO:0000256" key="7">
    <source>
        <dbReference type="SAM" id="MobiDB-lite"/>
    </source>
</evidence>
<dbReference type="Proteomes" id="UP000325113">
    <property type="component" value="Unassembled WGS sequence"/>
</dbReference>
<dbReference type="InterPro" id="IPR002616">
    <property type="entry name" value="tRNA_ribo_trans-like"/>
</dbReference>
<dbReference type="InterPro" id="IPR004803">
    <property type="entry name" value="TGT"/>
</dbReference>
<evidence type="ECO:0000313" key="10">
    <source>
        <dbReference type="Proteomes" id="UP000325113"/>
    </source>
</evidence>
<dbReference type="GO" id="GO:0006400">
    <property type="term" value="P:tRNA modification"/>
    <property type="evidence" value="ECO:0007669"/>
    <property type="project" value="InterPro"/>
</dbReference>
<keyword evidence="2 6" id="KW-0808">Transferase</keyword>
<evidence type="ECO:0000256" key="2">
    <source>
        <dbReference type="ARBA" id="ARBA00022679"/>
    </source>
</evidence>
<gene>
    <name evidence="9" type="ORF">FNF31_00992</name>
</gene>
<feature type="region of interest" description="RNA binding; important for wobble base 34 recognition" evidence="6">
    <location>
        <begin position="335"/>
        <end position="339"/>
    </location>
</feature>
<organism evidence="9 10">
    <name type="scientific">Cafeteria roenbergensis</name>
    <name type="common">Marine flagellate</name>
    <dbReference type="NCBI Taxonomy" id="33653"/>
    <lineage>
        <taxon>Eukaryota</taxon>
        <taxon>Sar</taxon>
        <taxon>Stramenopiles</taxon>
        <taxon>Bigyra</taxon>
        <taxon>Opalozoa</taxon>
        <taxon>Bicosoecida</taxon>
        <taxon>Cafeteriaceae</taxon>
        <taxon>Cafeteria</taxon>
    </lineage>
</organism>
<dbReference type="GO" id="GO:0046872">
    <property type="term" value="F:metal ion binding"/>
    <property type="evidence" value="ECO:0007669"/>
    <property type="project" value="UniProtKB-KW"/>
</dbReference>
<proteinExistence type="inferred from homology"/>
<dbReference type="GO" id="GO:0005829">
    <property type="term" value="C:cytosol"/>
    <property type="evidence" value="ECO:0007669"/>
    <property type="project" value="TreeGrafter"/>
</dbReference>
<feature type="domain" description="tRNA-guanine(15) transglycosylase-like" evidence="8">
    <location>
        <begin position="71"/>
        <end position="433"/>
    </location>
</feature>
<evidence type="ECO:0000256" key="3">
    <source>
        <dbReference type="ARBA" id="ARBA00022694"/>
    </source>
</evidence>
<dbReference type="InterPro" id="IPR036511">
    <property type="entry name" value="TGT-like_sf"/>
</dbReference>
<dbReference type="Pfam" id="PF01702">
    <property type="entry name" value="TGT"/>
    <property type="match status" value="1"/>
</dbReference>
<comment type="subcellular location">
    <subcellularLocation>
        <location evidence="6">Cytoplasm</location>
    </subcellularLocation>
</comment>
<dbReference type="SUPFAM" id="SSF51713">
    <property type="entry name" value="tRNA-guanine transglycosylase"/>
    <property type="match status" value="1"/>
</dbReference>
<feature type="binding site" evidence="6">
    <location>
        <position position="370"/>
    </location>
    <ligand>
        <name>Zn(2+)</name>
        <dbReference type="ChEBI" id="CHEBI:29105"/>
    </ligand>
</feature>
<dbReference type="NCBIfam" id="TIGR00430">
    <property type="entry name" value="Q_tRNA_tgt"/>
    <property type="match status" value="1"/>
</dbReference>
<evidence type="ECO:0000256" key="6">
    <source>
        <dbReference type="HAMAP-Rule" id="MF_03218"/>
    </source>
</evidence>
<name>A0A5A8DNS2_CAFRO</name>
<comment type="caution">
    <text evidence="9">The sequence shown here is derived from an EMBL/GenBank/DDBJ whole genome shotgun (WGS) entry which is preliminary data.</text>
</comment>
<dbReference type="Gene3D" id="3.20.20.105">
    <property type="entry name" value="Queuine tRNA-ribosyltransferase-like"/>
    <property type="match status" value="1"/>
</dbReference>
<feature type="binding site" evidence="6">
    <location>
        <position position="368"/>
    </location>
    <ligand>
        <name>Zn(2+)</name>
        <dbReference type="ChEBI" id="CHEBI:29105"/>
    </ligand>
</feature>
<comment type="cofactor">
    <cofactor evidence="6">
        <name>Zn(2+)</name>
        <dbReference type="ChEBI" id="CHEBI:29105"/>
    </cofactor>
</comment>
<reference evidence="9 10" key="1">
    <citation type="submission" date="2019-07" db="EMBL/GenBank/DDBJ databases">
        <title>Genomes of Cafeteria roenbergensis.</title>
        <authorList>
            <person name="Fischer M.G."/>
            <person name="Hackl T."/>
            <person name="Roman M."/>
        </authorList>
    </citation>
    <scope>NUCLEOTIDE SEQUENCE [LARGE SCALE GENOMIC DNA]</scope>
    <source>
        <strain evidence="9 10">Cflag</strain>
    </source>
</reference>
<keyword evidence="5 6" id="KW-0862">Zinc</keyword>
<feature type="binding site" evidence="6">
    <location>
        <position position="204"/>
    </location>
    <ligand>
        <name>substrate</name>
    </ligand>
</feature>
<comment type="subunit">
    <text evidence="6">Heterodimer of a catalytic subunit and an accessory subunit.</text>
</comment>
<dbReference type="PANTHER" id="PTHR43530">
    <property type="entry name" value="QUEUINE TRNA-RIBOSYLTRANSFERASE CATALYTIC SUBUNIT 1"/>
    <property type="match status" value="1"/>
</dbReference>
<dbReference type="AlphaFoldDB" id="A0A5A8DNS2"/>
<feature type="binding site" evidence="6">
    <location>
        <position position="248"/>
    </location>
    <ligand>
        <name>substrate</name>
    </ligand>
</feature>
<feature type="binding site" evidence="6">
    <location>
        <position position="373"/>
    </location>
    <ligand>
        <name>Zn(2+)</name>
        <dbReference type="ChEBI" id="CHEBI:29105"/>
    </ligand>
</feature>
<dbReference type="GO" id="GO:0008479">
    <property type="term" value="F:tRNA-guanosine(34) queuine transglycosylase activity"/>
    <property type="evidence" value="ECO:0007669"/>
    <property type="project" value="UniProtKB-UniRule"/>
</dbReference>
<keyword evidence="1 6" id="KW-0328">Glycosyltransferase</keyword>
<feature type="active site" description="Proton acceptor" evidence="6">
    <location>
        <position position="150"/>
    </location>
</feature>
<feature type="binding site" evidence="6">
    <location>
        <position position="399"/>
    </location>
    <ligand>
        <name>Zn(2+)</name>
        <dbReference type="ChEBI" id="CHEBI:29105"/>
    </ligand>
</feature>
<evidence type="ECO:0000259" key="8">
    <source>
        <dbReference type="Pfam" id="PF01702"/>
    </source>
</evidence>
<evidence type="ECO:0000256" key="4">
    <source>
        <dbReference type="ARBA" id="ARBA00022723"/>
    </source>
</evidence>
<sequence>MAAASRATIAALDAARLSPSVTPAAAATIPRPTVPFPAISPRGAPADGWGGPEAVACGPALSLRPDGCSLRARATTLRLPHGEVNTPIFMPVGTHGTVKGIPSEELAEELDCRIALANTYHLGVKPGKAVLDAHGGLHGLMRWPRNLLTDSGGFQMVSLLHLANITEEGVTFQSPSDGTTMLLTPEASIELQNAIGSDVMMALDDVVDSKTVDNERFLEACHRTLRWIDRCIAANANPDRQSLFAIVQGGLDVSSGGLREACLHGLLERDAALPGFAIGGLAGGEDKGSFWRVVAQCCEALPAHKPRYLMGVGYPLDLVVCSALGVDMFDCVFPTRTARFGVALVTGGQLRVKGARFRDDPRPLDPACGCAVCRRYSRAQLHALARSSDSLGPQLLSHHNIAYMLGLCRRMRSAIVAGPGPFQAFVRGFLNEYFPPEGPQGPVAVPRWAAEALAYAGVDIGPDLAARVEPEGTPDPDTAALPVVAPDWTAAAAAKPAAAAAKPAAAAAKPAAAASAVAAAAGSADGGGAGAAGAAGRPSKRERGD</sequence>
<feature type="active site" description="Nucleophile" evidence="6">
    <location>
        <position position="330"/>
    </location>
</feature>
<dbReference type="EC" id="2.4.2.64" evidence="6"/>
<keyword evidence="6" id="KW-0963">Cytoplasm</keyword>
<keyword evidence="4 6" id="KW-0479">Metal-binding</keyword>
<feature type="region of interest" description="RNA binding" evidence="6">
    <location>
        <begin position="311"/>
        <end position="317"/>
    </location>
</feature>
<feature type="binding site" evidence="6">
    <location>
        <position position="280"/>
    </location>
    <ligand>
        <name>substrate</name>
    </ligand>
</feature>
<evidence type="ECO:0000256" key="1">
    <source>
        <dbReference type="ARBA" id="ARBA00022676"/>
    </source>
</evidence>
<protein>
    <recommendedName>
        <fullName evidence="6">Queuine tRNA-ribosyltransferase catalytic subunit 1</fullName>
        <ecNumber evidence="6">2.4.2.64</ecNumber>
    </recommendedName>
    <alternativeName>
        <fullName evidence="6">Guanine insertion enzyme</fullName>
    </alternativeName>
    <alternativeName>
        <fullName evidence="6">tRNA-guanine transglycosylase</fullName>
    </alternativeName>
</protein>
<dbReference type="EMBL" id="VLTM01000006">
    <property type="protein sequence ID" value="KAA0167106.1"/>
    <property type="molecule type" value="Genomic_DNA"/>
</dbReference>
<dbReference type="NCBIfam" id="TIGR00449">
    <property type="entry name" value="tgt_general"/>
    <property type="match status" value="1"/>
</dbReference>
<evidence type="ECO:0000256" key="5">
    <source>
        <dbReference type="ARBA" id="ARBA00022833"/>
    </source>
</evidence>